<keyword evidence="7" id="KW-1185">Reference proteome</keyword>
<dbReference type="Gene3D" id="2.30.30.30">
    <property type="match status" value="1"/>
</dbReference>
<evidence type="ECO:0000313" key="6">
    <source>
        <dbReference type="EMBL" id="CAJ0579596.1"/>
    </source>
</evidence>
<dbReference type="PANTHER" id="PTHR13691">
    <property type="entry name" value="RIBOSOMAL PROTEIN L2"/>
    <property type="match status" value="1"/>
</dbReference>
<dbReference type="SMART" id="SM01382">
    <property type="entry name" value="Ribosomal_L2_C"/>
    <property type="match status" value="1"/>
</dbReference>
<organism evidence="6 7">
    <name type="scientific">Mesorhabditis spiculigera</name>
    <dbReference type="NCBI Taxonomy" id="96644"/>
    <lineage>
        <taxon>Eukaryota</taxon>
        <taxon>Metazoa</taxon>
        <taxon>Ecdysozoa</taxon>
        <taxon>Nematoda</taxon>
        <taxon>Chromadorea</taxon>
        <taxon>Rhabditida</taxon>
        <taxon>Rhabditina</taxon>
        <taxon>Rhabditomorpha</taxon>
        <taxon>Rhabditoidea</taxon>
        <taxon>Rhabditidae</taxon>
        <taxon>Mesorhabditinae</taxon>
        <taxon>Mesorhabditis</taxon>
    </lineage>
</organism>
<evidence type="ECO:0000256" key="1">
    <source>
        <dbReference type="ARBA" id="ARBA00005636"/>
    </source>
</evidence>
<dbReference type="Gene3D" id="2.40.50.40">
    <property type="match status" value="1"/>
</dbReference>
<evidence type="ECO:0000256" key="3">
    <source>
        <dbReference type="ARBA" id="ARBA00023274"/>
    </source>
</evidence>
<comment type="similarity">
    <text evidence="1">Belongs to the universal ribosomal protein uL2 family.</text>
</comment>
<dbReference type="Pfam" id="PF03947">
    <property type="entry name" value="Ribosomal_L2_C"/>
    <property type="match status" value="1"/>
</dbReference>
<feature type="non-terminal residue" evidence="6">
    <location>
        <position position="1"/>
    </location>
</feature>
<feature type="region of interest" description="Disordered" evidence="4">
    <location>
        <begin position="47"/>
        <end position="69"/>
    </location>
</feature>
<dbReference type="InterPro" id="IPR000953">
    <property type="entry name" value="Chromo/chromo_shadow_dom"/>
</dbReference>
<dbReference type="GO" id="GO:0003723">
    <property type="term" value="F:RNA binding"/>
    <property type="evidence" value="ECO:0007669"/>
    <property type="project" value="TreeGrafter"/>
</dbReference>
<comment type="caution">
    <text evidence="6">The sequence shown here is derived from an EMBL/GenBank/DDBJ whole genome shotgun (WGS) entry which is preliminary data.</text>
</comment>
<dbReference type="GO" id="GO:0003735">
    <property type="term" value="F:structural constituent of ribosome"/>
    <property type="evidence" value="ECO:0007669"/>
    <property type="project" value="InterPro"/>
</dbReference>
<dbReference type="GO" id="GO:0005762">
    <property type="term" value="C:mitochondrial large ribosomal subunit"/>
    <property type="evidence" value="ECO:0007669"/>
    <property type="project" value="TreeGrafter"/>
</dbReference>
<dbReference type="Pfam" id="PF00181">
    <property type="entry name" value="Ribosomal_L2_N"/>
    <property type="match status" value="1"/>
</dbReference>
<dbReference type="InterPro" id="IPR023780">
    <property type="entry name" value="Chromo_domain"/>
</dbReference>
<evidence type="ECO:0000313" key="7">
    <source>
        <dbReference type="Proteomes" id="UP001177023"/>
    </source>
</evidence>
<feature type="region of interest" description="Disordered" evidence="4">
    <location>
        <begin position="1"/>
        <end position="31"/>
    </location>
</feature>
<dbReference type="PROSITE" id="PS50013">
    <property type="entry name" value="CHROMO_2"/>
    <property type="match status" value="1"/>
</dbReference>
<reference evidence="6" key="1">
    <citation type="submission" date="2023-06" db="EMBL/GenBank/DDBJ databases">
        <authorList>
            <person name="Delattre M."/>
        </authorList>
    </citation>
    <scope>NUCLEOTIDE SEQUENCE</scope>
    <source>
        <strain evidence="6">AF72</strain>
    </source>
</reference>
<name>A0AA36D2R5_9BILA</name>
<feature type="region of interest" description="Disordered" evidence="4">
    <location>
        <begin position="564"/>
        <end position="591"/>
    </location>
</feature>
<dbReference type="EMBL" id="CATQJA010002657">
    <property type="protein sequence ID" value="CAJ0579596.1"/>
    <property type="molecule type" value="Genomic_DNA"/>
</dbReference>
<feature type="compositionally biased region" description="Basic and acidic residues" evidence="4">
    <location>
        <begin position="564"/>
        <end position="575"/>
    </location>
</feature>
<dbReference type="AlphaFoldDB" id="A0AA36D2R5"/>
<dbReference type="Proteomes" id="UP001177023">
    <property type="component" value="Unassembled WGS sequence"/>
</dbReference>
<dbReference type="SUPFAM" id="SSF54160">
    <property type="entry name" value="Chromo domain-like"/>
    <property type="match status" value="1"/>
</dbReference>
<feature type="compositionally biased region" description="Low complexity" evidence="4">
    <location>
        <begin position="182"/>
        <end position="200"/>
    </location>
</feature>
<sequence>MFCSDFESTASDRDVSDEPVPTQPVVSYESNDVEIIEDPDIVFKTFFPNADQGAGENVPRPLNADIKPEPNDEETFIDITGEATAKAAPISAVQRNDLKRRMVDEDSEDSDNQQTAQLDEHGEQLYDVEAIIAKRKKRNRVEYLVKWKNYDEETWEPTPHLRFCKDAIAAFERMKKQKKARSTPSSTRATRSSPASGRSTNASAPPKKALPRSPWKTPFSASPVTRRTRVSTNTPASPRRPTKGASTKNAAKNPSLVKIDKISFDQKEPIVHLASGADMPVKKARLDNSMEAAMLDWTLAALNKINNMWGEVGHSAALLAGRATQFLSRRSLPKAVNLPRYLWDMDDLDKKSNGEYTHKPLQINRLGGRHPETGRKINQHIGGGHKFDYFMVDFHRRGPAAENEFYEERVLEVRRDANRSSHIALLAGAKGKRWILATENMKAGQILTTTCYIPENPLIGREGCAYPLGALAVGTQVNSIERHPNYESDSFVKGAGEVATIVRHQEDYTIIRMPYKHEYSIRRECMATVGRLSHGEFKEKIYGSANMHRRFGYKMSSGLFHKKDGYCGRKNRPDPPVRVLEQPPDAEPEKQKFTLTNDQLTGLYGHAKVHNLLPSGYSGRPYPD</sequence>
<keyword evidence="3" id="KW-0687">Ribonucleoprotein</keyword>
<dbReference type="InterPro" id="IPR022666">
    <property type="entry name" value="Ribosomal_uL2_RNA-bd_dom"/>
</dbReference>
<dbReference type="InterPro" id="IPR002171">
    <property type="entry name" value="Ribosomal_uL2"/>
</dbReference>
<feature type="domain" description="Chromo" evidence="5">
    <location>
        <begin position="126"/>
        <end position="183"/>
    </location>
</feature>
<evidence type="ECO:0000259" key="5">
    <source>
        <dbReference type="PROSITE" id="PS50013"/>
    </source>
</evidence>
<dbReference type="GO" id="GO:0032543">
    <property type="term" value="P:mitochondrial translation"/>
    <property type="evidence" value="ECO:0007669"/>
    <property type="project" value="TreeGrafter"/>
</dbReference>
<proteinExistence type="inferred from homology"/>
<dbReference type="SMART" id="SM00298">
    <property type="entry name" value="CHROMO"/>
    <property type="match status" value="1"/>
</dbReference>
<dbReference type="SMART" id="SM01383">
    <property type="entry name" value="Ribosomal_L2"/>
    <property type="match status" value="1"/>
</dbReference>
<keyword evidence="2" id="KW-0689">Ribosomal protein</keyword>
<feature type="region of interest" description="Disordered" evidence="4">
    <location>
        <begin position="101"/>
        <end position="121"/>
    </location>
</feature>
<dbReference type="InterPro" id="IPR014722">
    <property type="entry name" value="Rib_uL2_dom2"/>
</dbReference>
<dbReference type="Gene3D" id="2.40.50.140">
    <property type="entry name" value="Nucleic acid-binding proteins"/>
    <property type="match status" value="1"/>
</dbReference>
<dbReference type="InterPro" id="IPR008991">
    <property type="entry name" value="Translation_prot_SH3-like_sf"/>
</dbReference>
<evidence type="ECO:0000256" key="4">
    <source>
        <dbReference type="SAM" id="MobiDB-lite"/>
    </source>
</evidence>
<dbReference type="FunFam" id="2.40.50.140:FF:000428">
    <property type="entry name" value="Mitochondrial Ribosomal Protein, Large"/>
    <property type="match status" value="1"/>
</dbReference>
<dbReference type="PANTHER" id="PTHR13691:SF73">
    <property type="entry name" value="LARGE RIBOSOMAL SUBUNIT PROTEIN UL2M"/>
    <property type="match status" value="1"/>
</dbReference>
<dbReference type="SUPFAM" id="SSF50104">
    <property type="entry name" value="Translation proteins SH3-like domain"/>
    <property type="match status" value="1"/>
</dbReference>
<dbReference type="InterPro" id="IPR022669">
    <property type="entry name" value="Ribosomal_uL2_C"/>
</dbReference>
<accession>A0AA36D2R5</accession>
<dbReference type="InterPro" id="IPR016197">
    <property type="entry name" value="Chromo-like_dom_sf"/>
</dbReference>
<dbReference type="SUPFAM" id="SSF50249">
    <property type="entry name" value="Nucleic acid-binding proteins"/>
    <property type="match status" value="1"/>
</dbReference>
<dbReference type="InterPro" id="IPR012340">
    <property type="entry name" value="NA-bd_OB-fold"/>
</dbReference>
<dbReference type="CDD" id="cd00024">
    <property type="entry name" value="CD_CSD"/>
    <property type="match status" value="1"/>
</dbReference>
<gene>
    <name evidence="6" type="ORF">MSPICULIGERA_LOCUS17808</name>
</gene>
<feature type="compositionally biased region" description="Polar residues" evidence="4">
    <location>
        <begin position="219"/>
        <end position="236"/>
    </location>
</feature>
<protein>
    <recommendedName>
        <fullName evidence="5">Chromo domain-containing protein</fullName>
    </recommendedName>
</protein>
<feature type="region of interest" description="Disordered" evidence="4">
    <location>
        <begin position="174"/>
        <end position="254"/>
    </location>
</feature>
<evidence type="ECO:0000256" key="2">
    <source>
        <dbReference type="ARBA" id="ARBA00022980"/>
    </source>
</evidence>
<dbReference type="Pfam" id="PF00385">
    <property type="entry name" value="Chromo"/>
    <property type="match status" value="1"/>
</dbReference>